<evidence type="ECO:0000313" key="1">
    <source>
        <dbReference type="EMBL" id="KKM66409.1"/>
    </source>
</evidence>
<organism evidence="1">
    <name type="scientific">marine sediment metagenome</name>
    <dbReference type="NCBI Taxonomy" id="412755"/>
    <lineage>
        <taxon>unclassified sequences</taxon>
        <taxon>metagenomes</taxon>
        <taxon>ecological metagenomes</taxon>
    </lineage>
</organism>
<proteinExistence type="predicted"/>
<protein>
    <submittedName>
        <fullName evidence="1">Uncharacterized protein</fullName>
    </submittedName>
</protein>
<comment type="caution">
    <text evidence="1">The sequence shown here is derived from an EMBL/GenBank/DDBJ whole genome shotgun (WGS) entry which is preliminary data.</text>
</comment>
<sequence length="51" mass="6061">MSKIEEASNILEKIRGKEFVKNNPFTSEKEAQRFIETEKCFLLSLSEFEKY</sequence>
<accession>A0A0F9J9F2</accession>
<gene>
    <name evidence="1" type="ORF">LCGC14_1481480</name>
</gene>
<name>A0A0F9J9F2_9ZZZZ</name>
<dbReference type="EMBL" id="LAZR01010538">
    <property type="protein sequence ID" value="KKM66409.1"/>
    <property type="molecule type" value="Genomic_DNA"/>
</dbReference>
<reference evidence="1" key="1">
    <citation type="journal article" date="2015" name="Nature">
        <title>Complex archaea that bridge the gap between prokaryotes and eukaryotes.</title>
        <authorList>
            <person name="Spang A."/>
            <person name="Saw J.H."/>
            <person name="Jorgensen S.L."/>
            <person name="Zaremba-Niedzwiedzka K."/>
            <person name="Martijn J."/>
            <person name="Lind A.E."/>
            <person name="van Eijk R."/>
            <person name="Schleper C."/>
            <person name="Guy L."/>
            <person name="Ettema T.J."/>
        </authorList>
    </citation>
    <scope>NUCLEOTIDE SEQUENCE</scope>
</reference>
<dbReference type="AlphaFoldDB" id="A0A0F9J9F2"/>